<evidence type="ECO:0000256" key="7">
    <source>
        <dbReference type="PROSITE-ProRule" id="PRU00175"/>
    </source>
</evidence>
<dbReference type="InterPro" id="IPR013083">
    <property type="entry name" value="Znf_RING/FYVE/PHD"/>
</dbReference>
<keyword evidence="2" id="KW-0963">Cytoplasm</keyword>
<keyword evidence="6" id="KW-0391">Immunity</keyword>
<dbReference type="FunFam" id="3.40.50.300:FF:000491">
    <property type="entry name" value="E3 ubiquitin-protein ligase RNF213"/>
    <property type="match status" value="1"/>
</dbReference>
<protein>
    <recommendedName>
        <fullName evidence="12">Ring finger protein 213</fullName>
    </recommendedName>
</protein>
<dbReference type="PROSITE" id="PS50089">
    <property type="entry name" value="ZF_RING_2"/>
    <property type="match status" value="1"/>
</dbReference>
<dbReference type="PANTHER" id="PTHR22605">
    <property type="entry name" value="RZ-TYPE DOMAIN-CONTAINING PROTEIN"/>
    <property type="match status" value="1"/>
</dbReference>
<accession>A0A8B9N7K4</accession>
<dbReference type="PROSITE" id="PS51981">
    <property type="entry name" value="ZF_RZ"/>
    <property type="match status" value="1"/>
</dbReference>
<dbReference type="SMART" id="SM00382">
    <property type="entry name" value="AAA"/>
    <property type="match status" value="2"/>
</dbReference>
<dbReference type="GO" id="GO:0008270">
    <property type="term" value="F:zinc ion binding"/>
    <property type="evidence" value="ECO:0007669"/>
    <property type="project" value="UniProtKB-KW"/>
</dbReference>
<sequence>MFLLPPCLVDRSAVEKSIRKRGCFKDQMSVSKFSVNGKKESPELHLLVKYSDMMKKIHNLKESNYFRRLWKQKAKQIKATIPEEKILLIEDVQENIYKPAIADFQSTYLSLKDFSITLGTVQRHFGKQLANESELTKEFKIMEMCEGKGNGKAAWVDAAVEKIKNYLTLSTVVNTAKMIDELRKTLEFNGNFQILNDLTKYEEPEFRNKRLDYMTQDLMKVKNSLSNLPEEMLDFLREFLECTRKGFVSWIKTIIKDKTEIPVFVDLASISAGENDIDIDKVRFFRDAMAASAPIIFDLRPTSGFEEFSAALSFISEATAKDNNLPKKLKDSCNNRDWIQMVHDSHGSIECSSISQARNINSRGIFIISAPQKCKAALEDCVSVQLLQDTTEEASQTDQNAKEYSLAQLTELQNKLMLITTKTEQGREEANRFLEILEKVQMVGKLYLQLLSVGNILFIDWKADIYCNAQHRIKVYAEFGIAGILVQSTRPVLEELDGLCKAMEHCLVEWKKYLETQRDTYYHLNLFTARQLFNLCSKLAKAHNSVIEPQILNMLSVIKHDVKAEDIRKALEQALMTPVDPVNTSTGDKKSVTWHDYVIRFPQLIKSLAESGYDTSVAKAALQSCLPNSDITEQKLMNFAFKRHNDKEEIEKLSKLYDEQRAAFLQESSKFKKKNINVDQATFSTLAKDELSTSFESLPSICDKVNLLWDAYCKKFTGLVSDKYISLDVFGETLKQLAALEKTCVKRSLPVGLEASKPSLIMCKEEEMLLYMLSIYRHTKTAPLPTYDEVLVCTPNTEEEEVELIVRRALSSDSQNQKIYCLLGAEKLAYKVSKQLESHFFRLLQSSTVPDYRFIIICNAKAHNSYVITAFDTYKVTIPCYSMTEIQAYLSTHLKVPCGTAPVAQAFEEPYQHNVKFIFSDQAGMGKSLFIDNTLKKIHAQTGDSPVVHKTIRLMESEIDFQFLLEELLSVEELPTEAQPTVFHIDVSPVVSTGLYQLLVELCILKHIQSPSGLVWKCKSSHLYLIEYLAKGRGLSRTRKQEMSSETEEKFLDLFPAVKCVSPMRVLDLLEHPSSGRLSEMKEEQFDRDKLKSEAFQRSYQYLSRYKRKKDLDHFLFIPERTEGTEEECLKLLLEFCGRHNPSWTELSNFTHFLNFQLSKCEKSVFCSPAAGEDFRGFKTFVVKFMITMSKDFAVPSLDISDESVPSAENDEEENSIIRQYQLRRKWEQESHPYIVFHADNDSMEFLGFHISKNLDAIDAHSQAVLERNVITHKLYHTLKAQHVPFNKNFEDLPRTMQLEALCRVFGVSYTQDPDESYQLTLDNTMKMLAIHLRFQCGIPVIIMGETGCGKTKLVQFMCSLQRAGRDIQNMVVVRVHGGTTSKTIHKKVRQAIELARTNEERHKVDTVLFFDEANTSEAIFAIKEVLCDHSVNGEKILTDRLKVVTACNPYKRHTKETVEKLEKAGLGYRVRSEDTLEKLGYIPLRQLVYRVKPLPPSLLPLVWDFGQLNEKTQTLYIREIVKSTMKNKIAIGNLDVFTSVISASQKFLRKKKDECRVASLRDIERCMGIALWFYKLRDLLFPQIDKKYKKEEKPVLNDAQRALVLSVGACYYVSLESRKDYLEEVAKCFSVPASLLQQEIELCQEVFLDNLSIPEAIGRNDALRENIFMLVMCMDLRVPLFLVGKPGSSKSLSKTIAVDAMVGRLSQNQLFKRCKEIQLMSFQCSPHSKPEGIISTFRQCAQFQKGKNLDEFASVVLLDEIGLAEDSPEMPLKTLHPLLEDGCVDDENPESYKKVGFVGISNWALDPAKMNRGLLVLRTEPSKEELVKTAKGICAAQPHFESIEGLLPLLAEFYCKVLQTQKNEFFGLRDFYSLIKMILSYTQDKKCNSQEEIIIKAIQRNFGGSSDIDPVELFQNCISEVYLPPDLETSHTLCLLKENMGRQRAGLMSRYVLLLTTNHAAFHIIQMTQLIDTENCEIIFGSGFPQDQDYSQVCRSVSRVKICMETGRPVVLLNIHNLYESLYDALNQCFVSLGGNYYVDLGLGTHRVKSRVKDEFRLIVIEEKNIVYTQFPTPLLNRLEKHCLDMNTILNRQQQQLKQDLQTWARMFVFTDSKFSNVWSTKLNTKEQDVFIGFSNDTCAAVALQSTQSRSWGDFEPYEEPVFSIAKRKLVQGATPDSILRLKYSLVDDAEQIQDLYFHKQKHNSLVSVLRETVNWQPRKERTAGLCLQVSTHARLLNERDLEEIKKTLNLQNKIHCLFLSQFDTEYTFRQELRNFFAQSSEEKLLLIQFHFDEPQSSKRLLACAKYCIIDERRKSTGTGSSHVVLATQVPRVLGGCGYMAFDGGEWMSIHLDDMMPPENFTANLGHLAKMTIAEIFMTSFQEHLPTGSPEESAALEDPAKSSLLPEGNLLSMDSMIKQSIQKAVIQLEDKADNSRRATERIMIIHNLLFQDHSRTTFYSHFMTVLKRRICHLLQEREKISLEPRDWVFRRAVSSEFILEDTSFRHALWMHLEDIVANLFAQILAVVDANNNLDHLSPLSPFSELWLQMFKEESFLRIKYTSKKQDAKISVLSMTEDPNTSVFCQFPFSWVLKAYLEELWERVYNMKGHPKVPMKEPAKLFQTLIKDVLMPDGSNSEMMQCYTNDFLRMTFPGQDLSVYEILSKALLVNAKQLCSSVGQEISFSPIWLHIEYFYLREEYQLFVDLVKSDETVISELQKMYEKDPPETFRFVTLDTLNILLKKVQPTNNLLSFEACTEWLRRVKSIKPWMEWISMDNYQIHLCQNKRELLRSVLHQWTCTNIVYMFFDHLLHNETQIDEKLLRLLVKQFIFTWNCLTETQNFEPAETFELVTEVLKICNQNADTVYLVKGVKDCKSCLLEITDPAELPCGHIFCSQCICEWRSKQCKICKANFPEDYTPTATAATREAVACHNKFRRKCNSFFVEFVTTCVLGDRGTPSPEVITRLIRFVACKPSSPEHQAVKRVCKSKSELSPFEECMDTSPTIKSSLLKLLLRHGFNNIKVHLQTYLSEMEEKITINKSNWNHFYFMVVHCLEDFMYPSQDDVNQLAESCLSTADLSAFCSPKASKIDTLQFIARLRFSISHVATVLGRQVLCAADPNILSPGGNKQEEQDLVNAMKKLVANAQTPWPQIFLIRNLYNNYGFIPMQKILQAEKWILPRGVENSQHMGACSNITLMFSVLDRAENQIKNKNPKEAQKLIPVIRQMENILQTALLPEEPLENKMKKIVDALCRHKNKVLMEVVFHTALTLALSQSPLAQLFRNICFKPHVVKGSYLPTMPGDLLFDQKNWKIGQYDTPWSCQCGTYWIVTNCGRPGEVKQCPCGAKVGGINHKPERGFVKKEITEDKSGKGYILGSPSIRTIELERDLSPASVCLARALLHSSMLLGIYTDKQAILSLMAEKPKDVAKFFWEHLEKDIECLAEALSRNTEDATVTVHLFLQHLNNCTTGQNTALNILLRQEDRRQWETCFKTLTQPFFQALEQSLTSVKQQRMRDPQGSNLLLQIAYGQMTPFKDQPNLGLIGLSYMWRFEQKTSIQTLMHLLQQEHREGEGNPYPVLLELMSKLQNIQHVQHLPDIFSLQKALIHFFQNSHGGEMYSVQQFLDQHGSEDQRSAFCRAIGTIQKVWSNIRMKPLCSDVRVPLDLLQKDIDANTAVLKLLPTPLSIGYLVTRLLIQLQNSCVDTATRITNEQQRIISAEEVKPSSVLKITENDLITATLANSQYVIEEDGTKTTHFDFQTLQRQVIQRFISGRPIIKVQTAPSFTLNSMKTLQHTKTKVREQLQQESLSVNQLKRIMAEARSVNAISQTLATLKVAAEFLAVTGGDPERQLSEYVKNELKMDAGVEQFRDLPVVPNTQLKHILSLWQTLSAKRSVLLVQMNQNPFCLVSEQYHEELSAEQEKALTTALCTVNLDLFLIELHEMIIVPLDSFDPQWG</sequence>
<feature type="domain" description="RZ-type" evidence="9">
    <location>
        <begin position="3299"/>
        <end position="3370"/>
    </location>
</feature>
<dbReference type="GO" id="GO:0016887">
    <property type="term" value="F:ATP hydrolysis activity"/>
    <property type="evidence" value="ECO:0007669"/>
    <property type="project" value="InterPro"/>
</dbReference>
<proteinExistence type="predicted"/>
<reference evidence="10" key="1">
    <citation type="submission" date="2025-08" db="UniProtKB">
        <authorList>
            <consortium name="Ensembl"/>
        </authorList>
    </citation>
    <scope>IDENTIFICATION</scope>
</reference>
<keyword evidence="3" id="KW-0479">Metal-binding</keyword>
<evidence type="ECO:0000256" key="4">
    <source>
        <dbReference type="ARBA" id="ARBA00022771"/>
    </source>
</evidence>
<keyword evidence="11" id="KW-1185">Reference proteome</keyword>
<evidence type="ECO:0000259" key="8">
    <source>
        <dbReference type="PROSITE" id="PS50089"/>
    </source>
</evidence>
<evidence type="ECO:0000313" key="10">
    <source>
        <dbReference type="Ensembl" id="ENSANIP00000019819.1"/>
    </source>
</evidence>
<evidence type="ECO:0008006" key="12">
    <source>
        <dbReference type="Google" id="ProtNLM"/>
    </source>
</evidence>
<dbReference type="GO" id="GO:0004842">
    <property type="term" value="F:ubiquitin-protein transferase activity"/>
    <property type="evidence" value="ECO:0007669"/>
    <property type="project" value="InterPro"/>
</dbReference>
<dbReference type="PROSITE" id="PS00518">
    <property type="entry name" value="ZF_RING_1"/>
    <property type="match status" value="1"/>
</dbReference>
<dbReference type="InterPro" id="IPR046439">
    <property type="entry name" value="ZF_RZ_dom"/>
</dbReference>
<feature type="domain" description="RING-type" evidence="8">
    <location>
        <begin position="2874"/>
        <end position="2910"/>
    </location>
</feature>
<dbReference type="SUPFAM" id="SSF57850">
    <property type="entry name" value="RING/U-box"/>
    <property type="match status" value="1"/>
</dbReference>
<dbReference type="Proteomes" id="UP000694541">
    <property type="component" value="Unplaced"/>
</dbReference>
<dbReference type="SUPFAM" id="SSF52540">
    <property type="entry name" value="P-loop containing nucleoside triphosphate hydrolases"/>
    <property type="match status" value="2"/>
</dbReference>
<keyword evidence="5" id="KW-0862">Zinc</keyword>
<evidence type="ECO:0000256" key="6">
    <source>
        <dbReference type="ARBA" id="ARBA00022859"/>
    </source>
</evidence>
<evidence type="ECO:0000256" key="5">
    <source>
        <dbReference type="ARBA" id="ARBA00022833"/>
    </source>
</evidence>
<evidence type="ECO:0000256" key="3">
    <source>
        <dbReference type="ARBA" id="ARBA00022723"/>
    </source>
</evidence>
<dbReference type="SMART" id="SM00184">
    <property type="entry name" value="RING"/>
    <property type="match status" value="1"/>
</dbReference>
<reference evidence="10" key="2">
    <citation type="submission" date="2025-09" db="UniProtKB">
        <authorList>
            <consortium name="Ensembl"/>
        </authorList>
    </citation>
    <scope>IDENTIFICATION</scope>
</reference>
<dbReference type="GO" id="GO:0005737">
    <property type="term" value="C:cytoplasm"/>
    <property type="evidence" value="ECO:0007669"/>
    <property type="project" value="UniProtKB-SubCell"/>
</dbReference>
<dbReference type="PANTHER" id="PTHR22605:SF16">
    <property type="entry name" value="E3 UBIQUITIN-PROTEIN LIGASE RNF213"/>
    <property type="match status" value="1"/>
</dbReference>
<dbReference type="InterPro" id="IPR027417">
    <property type="entry name" value="P-loop_NTPase"/>
</dbReference>
<dbReference type="InterPro" id="IPR017907">
    <property type="entry name" value="Znf_RING_CS"/>
</dbReference>
<evidence type="ECO:0000256" key="1">
    <source>
        <dbReference type="ARBA" id="ARBA00004496"/>
    </source>
</evidence>
<evidence type="ECO:0000259" key="9">
    <source>
        <dbReference type="PROSITE" id="PS51981"/>
    </source>
</evidence>
<organism evidence="10 11">
    <name type="scientific">Accipiter nisus</name>
    <name type="common">Eurasian sparrowhawk</name>
    <dbReference type="NCBI Taxonomy" id="211598"/>
    <lineage>
        <taxon>Eukaryota</taxon>
        <taxon>Metazoa</taxon>
        <taxon>Chordata</taxon>
        <taxon>Craniata</taxon>
        <taxon>Vertebrata</taxon>
        <taxon>Euteleostomi</taxon>
        <taxon>Archelosauria</taxon>
        <taxon>Archosauria</taxon>
        <taxon>Dinosauria</taxon>
        <taxon>Saurischia</taxon>
        <taxon>Theropoda</taxon>
        <taxon>Coelurosauria</taxon>
        <taxon>Aves</taxon>
        <taxon>Neognathae</taxon>
        <taxon>Neoaves</taxon>
        <taxon>Telluraves</taxon>
        <taxon>Accipitrimorphae</taxon>
        <taxon>Accipitriformes</taxon>
        <taxon>Accipitridae</taxon>
        <taxon>Accipitrinae</taxon>
        <taxon>Accipiter</taxon>
    </lineage>
</organism>
<dbReference type="Pfam" id="PF20173">
    <property type="entry name" value="ZnF_RZ-type"/>
    <property type="match status" value="1"/>
</dbReference>
<keyword evidence="4 7" id="KW-0863">Zinc-finger</keyword>
<dbReference type="Gene3D" id="3.30.40.10">
    <property type="entry name" value="Zinc/RING finger domain, C3HC4 (zinc finger)"/>
    <property type="match status" value="1"/>
</dbReference>
<dbReference type="GO" id="GO:0002376">
    <property type="term" value="P:immune system process"/>
    <property type="evidence" value="ECO:0007669"/>
    <property type="project" value="UniProtKB-KW"/>
</dbReference>
<dbReference type="Gene3D" id="3.40.50.300">
    <property type="entry name" value="P-loop containing nucleotide triphosphate hydrolases"/>
    <property type="match status" value="2"/>
</dbReference>
<evidence type="ECO:0000256" key="2">
    <source>
        <dbReference type="ARBA" id="ARBA00022490"/>
    </source>
</evidence>
<name>A0A8B9N7K4_9AVES</name>
<comment type="subcellular location">
    <subcellularLocation>
        <location evidence="1">Cytoplasm</location>
    </subcellularLocation>
</comment>
<dbReference type="InterPro" id="IPR001841">
    <property type="entry name" value="Znf_RING"/>
</dbReference>
<dbReference type="InterPro" id="IPR003593">
    <property type="entry name" value="AAA+_ATPase"/>
</dbReference>
<evidence type="ECO:0000313" key="11">
    <source>
        <dbReference type="Proteomes" id="UP000694541"/>
    </source>
</evidence>
<dbReference type="Ensembl" id="ENSANIT00000020485.1">
    <property type="protein sequence ID" value="ENSANIP00000019819.1"/>
    <property type="gene ID" value="ENSANIG00000013518.1"/>
</dbReference>
<dbReference type="InterPro" id="IPR031248">
    <property type="entry name" value="RNF213"/>
</dbReference>